<evidence type="ECO:0000259" key="1">
    <source>
        <dbReference type="Pfam" id="PF00266"/>
    </source>
</evidence>
<dbReference type="PANTHER" id="PTHR14237">
    <property type="entry name" value="MOLYBDOPTERIN COFACTOR SULFURASE MOSC"/>
    <property type="match status" value="1"/>
</dbReference>
<dbReference type="Pfam" id="PF00266">
    <property type="entry name" value="Aminotran_5"/>
    <property type="match status" value="1"/>
</dbReference>
<dbReference type="SUPFAM" id="SSF141673">
    <property type="entry name" value="MOSC N-terminal domain-like"/>
    <property type="match status" value="1"/>
</dbReference>
<dbReference type="PANTHER" id="PTHR14237:SF80">
    <property type="entry name" value="MOLYBDENUM COFACTOR SULFURASE"/>
    <property type="match status" value="1"/>
</dbReference>
<dbReference type="InParanoid" id="A0A2N3MYZ7"/>
<name>A0A2N3MYZ7_9PEZI</name>
<keyword evidence="4" id="KW-1185">Reference proteome</keyword>
<dbReference type="Proteomes" id="UP000233524">
    <property type="component" value="Unassembled WGS sequence"/>
</dbReference>
<dbReference type="InterPro" id="IPR000192">
    <property type="entry name" value="Aminotrans_V_dom"/>
</dbReference>
<dbReference type="Gene3D" id="3.40.640.10">
    <property type="entry name" value="Type I PLP-dependent aspartate aminotransferase-like (Major domain)"/>
    <property type="match status" value="1"/>
</dbReference>
<dbReference type="SUPFAM" id="SSF53383">
    <property type="entry name" value="PLP-dependent transferases"/>
    <property type="match status" value="1"/>
</dbReference>
<evidence type="ECO:0000259" key="2">
    <source>
        <dbReference type="Pfam" id="PF03476"/>
    </source>
</evidence>
<dbReference type="GO" id="GO:0043545">
    <property type="term" value="P:molybdopterin cofactor metabolic process"/>
    <property type="evidence" value="ECO:0007669"/>
    <property type="project" value="TreeGrafter"/>
</dbReference>
<evidence type="ECO:0000313" key="3">
    <source>
        <dbReference type="EMBL" id="PKS05385.1"/>
    </source>
</evidence>
<comment type="caution">
    <text evidence="3">The sequence shown here is derived from an EMBL/GenBank/DDBJ whole genome shotgun (WGS) entry which is preliminary data.</text>
</comment>
<dbReference type="GO" id="GO:0008265">
    <property type="term" value="F:molybdenum cofactor sulfurtransferase activity"/>
    <property type="evidence" value="ECO:0007669"/>
    <property type="project" value="TreeGrafter"/>
</dbReference>
<reference evidence="3 4" key="1">
    <citation type="journal article" date="2017" name="G3 (Bethesda)">
        <title>First Draft Genome Sequence of the Pathogenic Fungus Lomentospora prolificans (Formerly Scedosporium prolificans).</title>
        <authorList>
            <person name="Luo R."/>
            <person name="Zimin A."/>
            <person name="Workman R."/>
            <person name="Fan Y."/>
            <person name="Pertea G."/>
            <person name="Grossman N."/>
            <person name="Wear M.P."/>
            <person name="Jia B."/>
            <person name="Miller H."/>
            <person name="Casadevall A."/>
            <person name="Timp W."/>
            <person name="Zhang S.X."/>
            <person name="Salzberg S.L."/>
        </authorList>
    </citation>
    <scope>NUCLEOTIDE SEQUENCE [LARGE SCALE GENOMIC DNA]</scope>
    <source>
        <strain evidence="3 4">JHH-5317</strain>
    </source>
</reference>
<dbReference type="STRING" id="41688.A0A2N3MYZ7"/>
<dbReference type="InterPro" id="IPR015421">
    <property type="entry name" value="PyrdxlP-dep_Trfase_major"/>
</dbReference>
<evidence type="ECO:0000313" key="4">
    <source>
        <dbReference type="Proteomes" id="UP000233524"/>
    </source>
</evidence>
<proteinExistence type="predicted"/>
<dbReference type="OrthoDB" id="10264306at2759"/>
<evidence type="ECO:0008006" key="5">
    <source>
        <dbReference type="Google" id="ProtNLM"/>
    </source>
</evidence>
<dbReference type="EMBL" id="NLAX01001623">
    <property type="protein sequence ID" value="PKS05385.1"/>
    <property type="molecule type" value="Genomic_DNA"/>
</dbReference>
<organism evidence="3 4">
    <name type="scientific">Lomentospora prolificans</name>
    <dbReference type="NCBI Taxonomy" id="41688"/>
    <lineage>
        <taxon>Eukaryota</taxon>
        <taxon>Fungi</taxon>
        <taxon>Dikarya</taxon>
        <taxon>Ascomycota</taxon>
        <taxon>Pezizomycotina</taxon>
        <taxon>Sordariomycetes</taxon>
        <taxon>Hypocreomycetidae</taxon>
        <taxon>Microascales</taxon>
        <taxon>Microascaceae</taxon>
        <taxon>Lomentospora</taxon>
    </lineage>
</organism>
<accession>A0A2N3MYZ7</accession>
<dbReference type="AlphaFoldDB" id="A0A2N3MYZ7"/>
<protein>
    <recommendedName>
        <fullName evidence="5">Molybdenum cofactor sulfurase</fullName>
    </recommendedName>
</protein>
<feature type="domain" description="Molybdenum cofactor sulfurase middle" evidence="2">
    <location>
        <begin position="502"/>
        <end position="573"/>
    </location>
</feature>
<gene>
    <name evidence="3" type="ORF">jhhlp_008760</name>
</gene>
<dbReference type="VEuPathDB" id="FungiDB:jhhlp_008760"/>
<dbReference type="InterPro" id="IPR015424">
    <property type="entry name" value="PyrdxlP-dep_Trfase"/>
</dbReference>
<feature type="domain" description="Aminotransferase class V" evidence="1">
    <location>
        <begin position="44"/>
        <end position="475"/>
    </location>
</feature>
<dbReference type="InterPro" id="IPR005303">
    <property type="entry name" value="MOCOS_middle"/>
</dbReference>
<sequence length="825" mass="91335">MVIYIEEEPKENGSLVIASVKESSRYDVDSIRRSEYPLLEGADIYLDHTGTTLFPRSALDRFVRDVTSNLYGNPHSESKSSRQSTLRIEEIRKQALQFFNASPEDFDLIFVQNATAAIKLVVEVLQSHAADSGGFWYGYHADSHTSLVGIREVAAAGFAYFSNDREVEDWIAQGTLNHGHQGTNQITRLFAYPGQSNMTGRRLPLTWPGLLRKSVLAGHKNVYTLLDAAALASTSELDLSNAEEAPDFIALSFYKIFGFPDLGALLVRREVSPILQSRKYFGGGTVEMVVNGIFWRSMHAGQPHEYLEDGTLPFHNIIALGHALTTHKQLYTSQKLVSRHTARLARYLYDNLSGLCHWDGSPLCVIYKDPRAEYGDASTTGPIIAFNIRYIDGAWVKLSDVEKIANKHHIHLRTGGLCNPGGIASSLDLAPWELFRNYAAGVDCGRGPAIIGGKPSGVVRVSLGAMSNTHDVDVFIDFMRSQFLNVRSDGVSRWERGIRIPISQIMIYPLDGARAWRTPAESSWPIQSSGLRWDREWFLVDLATLKVLTREMAPQLMLLYPEVDSAARLLRIDLHRSLRNSPGIGLDHICLPLEHGKRASQTDRARCGVCGTRRLRFSPQTVMYQQASVSGQVCFSEDVVKFFSFAIGRDCTAARISNPASGGQDRIVFAPEELHRTIIVENYEPPLVACGTAGDLPSTTTSVAFSSTGAGADRMESHFPPYEGLAESMQANIVLAESPDVESAKLLSGWLFMSIGRRFFVSDANGTTSSYNIASVTGDTAVRERLYPGLSGAGLRHYKLAQRSGNLSEMTEMLQMNLFRRFTLT</sequence>
<dbReference type="Pfam" id="PF03476">
    <property type="entry name" value="MOSC_N"/>
    <property type="match status" value="1"/>
</dbReference>